<feature type="domain" description="DDE Tnp4" evidence="9">
    <location>
        <begin position="185"/>
        <end position="264"/>
    </location>
</feature>
<comment type="cofactor">
    <cofactor evidence="1">
        <name>a divalent metal cation</name>
        <dbReference type="ChEBI" id="CHEBI:60240"/>
    </cofactor>
</comment>
<dbReference type="InterPro" id="IPR045249">
    <property type="entry name" value="HARBI1-like"/>
</dbReference>
<sequence length="306" mass="34969">MADFVRDLQDIAAVREIHGVEIAERVVRTRENPFEKYSPREFRKRYRLTKETVEFVVELVEDDIKANSSRDSDISPLLQVLITLRYFAKGCYQLELGDLHGVGQAAIIIAKVSRAIASKLPTFVKWPNQLQHIKEAFYNMAGFPGVVGCLDCTHVRIKNPHGDHPLIYCNRKGFYSLNVQNNQKKGILLGDSGYACSHYMLTPLLHPHSPAEESYNRAHKKRTRVIIECCFGRWKGMFRALQNGMQVSLETAKACIVAMAVLYNIKLDFDDNWEYEEENADDDSSDEDPDHHPAQASPTLHSWKFV</sequence>
<evidence type="ECO:0000259" key="9">
    <source>
        <dbReference type="Pfam" id="PF13359"/>
    </source>
</evidence>
<accession>A0A8J6HND0</accession>
<evidence type="ECO:0000256" key="1">
    <source>
        <dbReference type="ARBA" id="ARBA00001968"/>
    </source>
</evidence>
<feature type="region of interest" description="Disordered" evidence="8">
    <location>
        <begin position="276"/>
        <end position="306"/>
    </location>
</feature>
<dbReference type="EMBL" id="JABDTM020020248">
    <property type="protein sequence ID" value="KAH0817136.1"/>
    <property type="molecule type" value="Genomic_DNA"/>
</dbReference>
<dbReference type="GO" id="GO:0004518">
    <property type="term" value="F:nuclease activity"/>
    <property type="evidence" value="ECO:0007669"/>
    <property type="project" value="UniProtKB-KW"/>
</dbReference>
<keyword evidence="7" id="KW-0539">Nucleus</keyword>
<dbReference type="Proteomes" id="UP000719412">
    <property type="component" value="Unassembled WGS sequence"/>
</dbReference>
<feature type="compositionally biased region" description="Acidic residues" evidence="8">
    <location>
        <begin position="276"/>
        <end position="288"/>
    </location>
</feature>
<dbReference type="GO" id="GO:0016787">
    <property type="term" value="F:hydrolase activity"/>
    <property type="evidence" value="ECO:0007669"/>
    <property type="project" value="UniProtKB-KW"/>
</dbReference>
<reference evidence="10" key="2">
    <citation type="submission" date="2021-08" db="EMBL/GenBank/DDBJ databases">
        <authorList>
            <person name="Eriksson T."/>
        </authorList>
    </citation>
    <scope>NUCLEOTIDE SEQUENCE</scope>
    <source>
        <strain evidence="10">Stoneville</strain>
        <tissue evidence="10">Whole head</tissue>
    </source>
</reference>
<dbReference type="GO" id="GO:0005634">
    <property type="term" value="C:nucleus"/>
    <property type="evidence" value="ECO:0007669"/>
    <property type="project" value="UniProtKB-SubCell"/>
</dbReference>
<evidence type="ECO:0000256" key="8">
    <source>
        <dbReference type="SAM" id="MobiDB-lite"/>
    </source>
</evidence>
<dbReference type="GO" id="GO:0046872">
    <property type="term" value="F:metal ion binding"/>
    <property type="evidence" value="ECO:0007669"/>
    <property type="project" value="UniProtKB-KW"/>
</dbReference>
<evidence type="ECO:0000313" key="10">
    <source>
        <dbReference type="EMBL" id="KAH0817136.1"/>
    </source>
</evidence>
<reference evidence="10" key="1">
    <citation type="journal article" date="2020" name="J Insects Food Feed">
        <title>The yellow mealworm (Tenebrio molitor) genome: a resource for the emerging insects as food and feed industry.</title>
        <authorList>
            <person name="Eriksson T."/>
            <person name="Andere A."/>
            <person name="Kelstrup H."/>
            <person name="Emery V."/>
            <person name="Picard C."/>
        </authorList>
    </citation>
    <scope>NUCLEOTIDE SEQUENCE</scope>
    <source>
        <strain evidence="10">Stoneville</strain>
        <tissue evidence="10">Whole head</tissue>
    </source>
</reference>
<comment type="similarity">
    <text evidence="3">Belongs to the HARBI1 family.</text>
</comment>
<dbReference type="AlphaFoldDB" id="A0A8J6HND0"/>
<dbReference type="Pfam" id="PF13359">
    <property type="entry name" value="DDE_Tnp_4"/>
    <property type="match status" value="1"/>
</dbReference>
<evidence type="ECO:0000313" key="11">
    <source>
        <dbReference type="Proteomes" id="UP000719412"/>
    </source>
</evidence>
<evidence type="ECO:0000256" key="7">
    <source>
        <dbReference type="ARBA" id="ARBA00023242"/>
    </source>
</evidence>
<dbReference type="PANTHER" id="PTHR22930:SF85">
    <property type="entry name" value="GH03217P-RELATED"/>
    <property type="match status" value="1"/>
</dbReference>
<protein>
    <recommendedName>
        <fullName evidence="9">DDE Tnp4 domain-containing protein</fullName>
    </recommendedName>
</protein>
<name>A0A8J6HND0_TENMO</name>
<evidence type="ECO:0000256" key="5">
    <source>
        <dbReference type="ARBA" id="ARBA00022723"/>
    </source>
</evidence>
<evidence type="ECO:0000256" key="6">
    <source>
        <dbReference type="ARBA" id="ARBA00022801"/>
    </source>
</evidence>
<evidence type="ECO:0000256" key="2">
    <source>
        <dbReference type="ARBA" id="ARBA00004123"/>
    </source>
</evidence>
<comment type="caution">
    <text evidence="10">The sequence shown here is derived from an EMBL/GenBank/DDBJ whole genome shotgun (WGS) entry which is preliminary data.</text>
</comment>
<keyword evidence="6" id="KW-0378">Hydrolase</keyword>
<proteinExistence type="inferred from homology"/>
<keyword evidence="11" id="KW-1185">Reference proteome</keyword>
<comment type="subcellular location">
    <subcellularLocation>
        <location evidence="2">Nucleus</location>
    </subcellularLocation>
</comment>
<evidence type="ECO:0000256" key="3">
    <source>
        <dbReference type="ARBA" id="ARBA00006958"/>
    </source>
</evidence>
<keyword evidence="4" id="KW-0540">Nuclease</keyword>
<keyword evidence="5" id="KW-0479">Metal-binding</keyword>
<organism evidence="10 11">
    <name type="scientific">Tenebrio molitor</name>
    <name type="common">Yellow mealworm beetle</name>
    <dbReference type="NCBI Taxonomy" id="7067"/>
    <lineage>
        <taxon>Eukaryota</taxon>
        <taxon>Metazoa</taxon>
        <taxon>Ecdysozoa</taxon>
        <taxon>Arthropoda</taxon>
        <taxon>Hexapoda</taxon>
        <taxon>Insecta</taxon>
        <taxon>Pterygota</taxon>
        <taxon>Neoptera</taxon>
        <taxon>Endopterygota</taxon>
        <taxon>Coleoptera</taxon>
        <taxon>Polyphaga</taxon>
        <taxon>Cucujiformia</taxon>
        <taxon>Tenebrionidae</taxon>
        <taxon>Tenebrio</taxon>
    </lineage>
</organism>
<gene>
    <name evidence="10" type="ORF">GEV33_005655</name>
</gene>
<dbReference type="InterPro" id="IPR027806">
    <property type="entry name" value="HARBI1_dom"/>
</dbReference>
<dbReference type="PANTHER" id="PTHR22930">
    <property type="match status" value="1"/>
</dbReference>
<evidence type="ECO:0000256" key="4">
    <source>
        <dbReference type="ARBA" id="ARBA00022722"/>
    </source>
</evidence>